<organism evidence="2 3">
    <name type="scientific">Eumeta variegata</name>
    <name type="common">Bagworm moth</name>
    <name type="synonym">Eumeta japonica</name>
    <dbReference type="NCBI Taxonomy" id="151549"/>
    <lineage>
        <taxon>Eukaryota</taxon>
        <taxon>Metazoa</taxon>
        <taxon>Ecdysozoa</taxon>
        <taxon>Arthropoda</taxon>
        <taxon>Hexapoda</taxon>
        <taxon>Insecta</taxon>
        <taxon>Pterygota</taxon>
        <taxon>Neoptera</taxon>
        <taxon>Endopterygota</taxon>
        <taxon>Lepidoptera</taxon>
        <taxon>Glossata</taxon>
        <taxon>Ditrysia</taxon>
        <taxon>Tineoidea</taxon>
        <taxon>Psychidae</taxon>
        <taxon>Oiketicinae</taxon>
        <taxon>Eumeta</taxon>
    </lineage>
</organism>
<evidence type="ECO:0000256" key="1">
    <source>
        <dbReference type="SAM" id="MobiDB-lite"/>
    </source>
</evidence>
<feature type="region of interest" description="Disordered" evidence="1">
    <location>
        <begin position="90"/>
        <end position="112"/>
    </location>
</feature>
<name>A0A4C1U5G6_EUMVA</name>
<proteinExistence type="predicted"/>
<sequence length="112" mass="11769">MLVLDEGEAQLKLDTQPIAGGRTLVDADRIKAARIGDPRRATHASDGSSQGSMCQRAASFNLFFFDLLLSSIFDLLSSIFNPVPTLGHPRARASLRKRSAAGGGGTGLRSGG</sequence>
<gene>
    <name evidence="2" type="ORF">EVAR_84337_1</name>
</gene>
<evidence type="ECO:0000313" key="2">
    <source>
        <dbReference type="EMBL" id="GBP21214.1"/>
    </source>
</evidence>
<comment type="caution">
    <text evidence="2">The sequence shown here is derived from an EMBL/GenBank/DDBJ whole genome shotgun (WGS) entry which is preliminary data.</text>
</comment>
<dbReference type="Proteomes" id="UP000299102">
    <property type="component" value="Unassembled WGS sequence"/>
</dbReference>
<dbReference type="EMBL" id="BGZK01000126">
    <property type="protein sequence ID" value="GBP21214.1"/>
    <property type="molecule type" value="Genomic_DNA"/>
</dbReference>
<accession>A0A4C1U5G6</accession>
<evidence type="ECO:0000313" key="3">
    <source>
        <dbReference type="Proteomes" id="UP000299102"/>
    </source>
</evidence>
<feature type="compositionally biased region" description="Basic residues" evidence="1">
    <location>
        <begin position="90"/>
        <end position="99"/>
    </location>
</feature>
<reference evidence="2 3" key="1">
    <citation type="journal article" date="2019" name="Commun. Biol.">
        <title>The bagworm genome reveals a unique fibroin gene that provides high tensile strength.</title>
        <authorList>
            <person name="Kono N."/>
            <person name="Nakamura H."/>
            <person name="Ohtoshi R."/>
            <person name="Tomita M."/>
            <person name="Numata K."/>
            <person name="Arakawa K."/>
        </authorList>
    </citation>
    <scope>NUCLEOTIDE SEQUENCE [LARGE SCALE GENOMIC DNA]</scope>
</reference>
<keyword evidence="3" id="KW-1185">Reference proteome</keyword>
<dbReference type="AlphaFoldDB" id="A0A4C1U5G6"/>
<protein>
    <submittedName>
        <fullName evidence="2">Uncharacterized protein</fullName>
    </submittedName>
</protein>
<feature type="compositionally biased region" description="Gly residues" evidence="1">
    <location>
        <begin position="101"/>
        <end position="112"/>
    </location>
</feature>